<proteinExistence type="predicted"/>
<reference evidence="2 3" key="1">
    <citation type="submission" date="2015-10" db="EMBL/GenBank/DDBJ databases">
        <title>Corynebacteirum lowii and Corynebacterium oculi species nova, derived from human clinical disease and and emended description of Corynebacterium mastiditis.</title>
        <authorList>
            <person name="Bernard K."/>
            <person name="Pacheco A.L."/>
            <person name="Mcdougall C."/>
            <person name="Burtx T."/>
            <person name="Weibe D."/>
            <person name="Tyler S."/>
            <person name="Olson A.B."/>
            <person name="Cnockaert M."/>
            <person name="Eguchi H."/>
            <person name="Kuwahara T."/>
            <person name="Nakayama-Imaohji H."/>
            <person name="Boudewijins M."/>
            <person name="Van Hoecke F."/>
            <person name="Bernier A.-M."/>
            <person name="Vandamme P."/>
        </authorList>
    </citation>
    <scope>NUCLEOTIDE SEQUENCE [LARGE SCALE GENOMIC DNA]</scope>
    <source>
        <strain evidence="2 3">NML 130206</strain>
    </source>
</reference>
<evidence type="ECO:0000313" key="2">
    <source>
        <dbReference type="EMBL" id="KQB86955.1"/>
    </source>
</evidence>
<comment type="caution">
    <text evidence="2">The sequence shown here is derived from an EMBL/GenBank/DDBJ whole genome shotgun (WGS) entry which is preliminary data.</text>
</comment>
<dbReference type="PATRIC" id="fig|1544413.3.peg.1173"/>
<name>A0A0Q1E2W3_9CORY</name>
<evidence type="ECO:0000313" key="3">
    <source>
        <dbReference type="Proteomes" id="UP000050488"/>
    </source>
</evidence>
<dbReference type="AlphaFoldDB" id="A0A0Q1E2W3"/>
<evidence type="ECO:0000259" key="1">
    <source>
        <dbReference type="Pfam" id="PF18202"/>
    </source>
</evidence>
<dbReference type="RefSeq" id="WP_055177479.1">
    <property type="nucleotide sequence ID" value="NZ_LKEV01000002.1"/>
</dbReference>
<gene>
    <name evidence="2" type="ORF">Clow_01166</name>
</gene>
<sequence>MVPVKPEPGKPAPKITTDAAIEDNGALVAGATVVDTVSFTGLEAGKKYTLDAELMCKASGAATGATAKVVFVPQVADGQINVPIAVTDGDCSEQVAFETLRDSSGAVVAVHHDINDAAQTVTARDVVEKPAPSQKTVEKKQDKNVTVVTEDAPEVGKAVAPKTPRRSIKAIPSGSLVLEEGMPSHI</sequence>
<dbReference type="Pfam" id="PF18202">
    <property type="entry name" value="TQ"/>
    <property type="match status" value="1"/>
</dbReference>
<organism evidence="2 3">
    <name type="scientific">Corynebacterium lowii</name>
    <dbReference type="NCBI Taxonomy" id="1544413"/>
    <lineage>
        <taxon>Bacteria</taxon>
        <taxon>Bacillati</taxon>
        <taxon>Actinomycetota</taxon>
        <taxon>Actinomycetes</taxon>
        <taxon>Mycobacteriales</taxon>
        <taxon>Corynebacteriaceae</taxon>
        <taxon>Corynebacterium</taxon>
    </lineage>
</organism>
<protein>
    <recommendedName>
        <fullName evidence="1">T-Q ester bond containing domain-containing protein</fullName>
    </recommendedName>
</protein>
<dbReference type="Gene3D" id="2.60.40.3930">
    <property type="match status" value="1"/>
</dbReference>
<feature type="domain" description="T-Q ester bond containing" evidence="1">
    <location>
        <begin position="13"/>
        <end position="122"/>
    </location>
</feature>
<dbReference type="EMBL" id="LKEV01000002">
    <property type="protein sequence ID" value="KQB86955.1"/>
    <property type="molecule type" value="Genomic_DNA"/>
</dbReference>
<dbReference type="InterPro" id="IPR041100">
    <property type="entry name" value="TQ"/>
</dbReference>
<keyword evidence="3" id="KW-1185">Reference proteome</keyword>
<dbReference type="OrthoDB" id="2676146at2"/>
<dbReference type="NCBIfam" id="NF033903">
    <property type="entry name" value="VaFE_rpt"/>
    <property type="match status" value="1"/>
</dbReference>
<accession>A0A0Q1E2W3</accession>
<dbReference type="Proteomes" id="UP000050488">
    <property type="component" value="Unassembled WGS sequence"/>
</dbReference>